<proteinExistence type="predicted"/>
<protein>
    <submittedName>
        <fullName evidence="3">FAD-dependent monooxygenase</fullName>
    </submittedName>
</protein>
<dbReference type="RefSeq" id="WP_311555011.1">
    <property type="nucleotide sequence ID" value="NZ_JAVREJ010000003.1"/>
</dbReference>
<dbReference type="PANTHER" id="PTHR46865:SF2">
    <property type="entry name" value="MONOOXYGENASE"/>
    <property type="match status" value="1"/>
</dbReference>
<comment type="caution">
    <text evidence="3">The sequence shown here is derived from an EMBL/GenBank/DDBJ whole genome shotgun (WGS) entry which is preliminary data.</text>
</comment>
<accession>A0ABU2N534</accession>
<sequence length="413" mass="44131">MRTPTVLISGASIAGPALAYWLNTRGWRTTVVERFDELRDDGQNIDVRGAGREVARRMGIEDAIRAASTGETGTEFVDADGTPVARFAAGRSDSGGATAELEILRGQLSRIIVDRTRDDTEYVFGDQIVALDDGDDGDDGVTVTFAHGPTRTFDVVVVAEGLRSRTRSLVFPGVDAVRELGLYCAYLTIPRTADDTDLWRWHSAARGRSLSLRPDNVGTIRATLTFLSDVRGLDELDHDAVVTILRRTFADVGWVAPRVLSALDDAPLYFDAVGQARLPSWSSGRVALVGDAAYCSSPVSGMSTSLALTGAYILAGELAAHPHTAAFARYDAVVRPYVDQAQKLPPGTPRIANPRSRAGVGVMNTVLRIAASPAAERLGGLRSKLFTPPADAIDLPTYPTRPSVSPARAGGQQ</sequence>
<evidence type="ECO:0000313" key="3">
    <source>
        <dbReference type="EMBL" id="MDT0349040.1"/>
    </source>
</evidence>
<dbReference type="PANTHER" id="PTHR46865">
    <property type="entry name" value="OXIDOREDUCTASE-RELATED"/>
    <property type="match status" value="1"/>
</dbReference>
<dbReference type="EMBL" id="JAVREJ010000003">
    <property type="protein sequence ID" value="MDT0349040.1"/>
    <property type="molecule type" value="Genomic_DNA"/>
</dbReference>
<dbReference type="Pfam" id="PF01494">
    <property type="entry name" value="FAD_binding_3"/>
    <property type="match status" value="1"/>
</dbReference>
<gene>
    <name evidence="3" type="ORF">RM445_05815</name>
</gene>
<dbReference type="InterPro" id="IPR036188">
    <property type="entry name" value="FAD/NAD-bd_sf"/>
</dbReference>
<dbReference type="InterPro" id="IPR051704">
    <property type="entry name" value="FAD_aromatic-hydroxylase"/>
</dbReference>
<reference evidence="4" key="1">
    <citation type="submission" date="2023-07" db="EMBL/GenBank/DDBJ databases">
        <title>30 novel species of actinomycetes from the DSMZ collection.</title>
        <authorList>
            <person name="Nouioui I."/>
        </authorList>
    </citation>
    <scope>NUCLEOTIDE SEQUENCE [LARGE SCALE GENOMIC DNA]</scope>
    <source>
        <strain evidence="4">DSM 45834</strain>
    </source>
</reference>
<dbReference type="PRINTS" id="PR00420">
    <property type="entry name" value="RNGMNOXGNASE"/>
</dbReference>
<keyword evidence="3" id="KW-0560">Oxidoreductase</keyword>
<evidence type="ECO:0000256" key="1">
    <source>
        <dbReference type="SAM" id="MobiDB-lite"/>
    </source>
</evidence>
<dbReference type="Gene3D" id="3.50.50.60">
    <property type="entry name" value="FAD/NAD(P)-binding domain"/>
    <property type="match status" value="1"/>
</dbReference>
<organism evidence="3 4">
    <name type="scientific">Pseudonocardia charpentierae</name>
    <dbReference type="NCBI Taxonomy" id="3075545"/>
    <lineage>
        <taxon>Bacteria</taxon>
        <taxon>Bacillati</taxon>
        <taxon>Actinomycetota</taxon>
        <taxon>Actinomycetes</taxon>
        <taxon>Pseudonocardiales</taxon>
        <taxon>Pseudonocardiaceae</taxon>
        <taxon>Pseudonocardia</taxon>
    </lineage>
</organism>
<evidence type="ECO:0000313" key="4">
    <source>
        <dbReference type="Proteomes" id="UP001183202"/>
    </source>
</evidence>
<feature type="region of interest" description="Disordered" evidence="1">
    <location>
        <begin position="392"/>
        <end position="413"/>
    </location>
</feature>
<dbReference type="Gene3D" id="3.30.9.10">
    <property type="entry name" value="D-Amino Acid Oxidase, subunit A, domain 2"/>
    <property type="match status" value="1"/>
</dbReference>
<keyword evidence="3" id="KW-0503">Monooxygenase</keyword>
<evidence type="ECO:0000259" key="2">
    <source>
        <dbReference type="Pfam" id="PF01494"/>
    </source>
</evidence>
<dbReference type="InterPro" id="IPR002938">
    <property type="entry name" value="FAD-bd"/>
</dbReference>
<dbReference type="SUPFAM" id="SSF51905">
    <property type="entry name" value="FAD/NAD(P)-binding domain"/>
    <property type="match status" value="1"/>
</dbReference>
<dbReference type="Proteomes" id="UP001183202">
    <property type="component" value="Unassembled WGS sequence"/>
</dbReference>
<feature type="domain" description="FAD-binding" evidence="2">
    <location>
        <begin position="5"/>
        <end position="325"/>
    </location>
</feature>
<dbReference type="GO" id="GO:0004497">
    <property type="term" value="F:monooxygenase activity"/>
    <property type="evidence" value="ECO:0007669"/>
    <property type="project" value="UniProtKB-KW"/>
</dbReference>
<name>A0ABU2N534_9PSEU</name>
<keyword evidence="4" id="KW-1185">Reference proteome</keyword>